<protein>
    <submittedName>
        <fullName evidence="3">Uncharacterized protein</fullName>
    </submittedName>
</protein>
<feature type="transmembrane region" description="Helical" evidence="2">
    <location>
        <begin position="20"/>
        <end position="44"/>
    </location>
</feature>
<keyword evidence="2" id="KW-0472">Membrane</keyword>
<dbReference type="EMBL" id="HBUF01300754">
    <property type="protein sequence ID" value="CAG6691067.1"/>
    <property type="molecule type" value="Transcribed_RNA"/>
</dbReference>
<dbReference type="AlphaFoldDB" id="A0A8D8XBQ5"/>
<proteinExistence type="predicted"/>
<evidence type="ECO:0000313" key="3">
    <source>
        <dbReference type="EMBL" id="CAG6691067.1"/>
    </source>
</evidence>
<feature type="region of interest" description="Disordered" evidence="1">
    <location>
        <begin position="65"/>
        <end position="86"/>
    </location>
</feature>
<name>A0A8D8XBQ5_9HEMI</name>
<sequence length="113" mass="12193">MSSGNREGKSFSDNMPLEDSSMLFLSSAAVVSLIAIIVICVCGCRKSVPKNELLGLAGKVKLTNPESALEEGHPHEGGHTPNGAVADEVDSIGSLDTKYRCVYHYTQQFIFIY</sequence>
<evidence type="ECO:0000256" key="2">
    <source>
        <dbReference type="SAM" id="Phobius"/>
    </source>
</evidence>
<keyword evidence="2" id="KW-0812">Transmembrane</keyword>
<accession>A0A8D8XBQ5</accession>
<evidence type="ECO:0000256" key="1">
    <source>
        <dbReference type="SAM" id="MobiDB-lite"/>
    </source>
</evidence>
<organism evidence="3">
    <name type="scientific">Cacopsylla melanoneura</name>
    <dbReference type="NCBI Taxonomy" id="428564"/>
    <lineage>
        <taxon>Eukaryota</taxon>
        <taxon>Metazoa</taxon>
        <taxon>Ecdysozoa</taxon>
        <taxon>Arthropoda</taxon>
        <taxon>Hexapoda</taxon>
        <taxon>Insecta</taxon>
        <taxon>Pterygota</taxon>
        <taxon>Neoptera</taxon>
        <taxon>Paraneoptera</taxon>
        <taxon>Hemiptera</taxon>
        <taxon>Sternorrhyncha</taxon>
        <taxon>Psylloidea</taxon>
        <taxon>Psyllidae</taxon>
        <taxon>Psyllinae</taxon>
        <taxon>Cacopsylla</taxon>
    </lineage>
</organism>
<reference evidence="3" key="1">
    <citation type="submission" date="2021-05" db="EMBL/GenBank/DDBJ databases">
        <authorList>
            <person name="Alioto T."/>
            <person name="Alioto T."/>
            <person name="Gomez Garrido J."/>
        </authorList>
    </citation>
    <scope>NUCLEOTIDE SEQUENCE</scope>
</reference>
<keyword evidence="2" id="KW-1133">Transmembrane helix</keyword>